<evidence type="ECO:0000256" key="8">
    <source>
        <dbReference type="SAM" id="Phobius"/>
    </source>
</evidence>
<dbReference type="PATRIC" id="fig|1432052.4.peg.6648"/>
<evidence type="ECO:0000256" key="4">
    <source>
        <dbReference type="ARBA" id="ARBA00022741"/>
    </source>
</evidence>
<comment type="caution">
    <text evidence="10">The sequence shown here is derived from an EMBL/GenBank/DDBJ whole genome shotgun (WGS) entry which is preliminary data.</text>
</comment>
<dbReference type="InterPro" id="IPR008271">
    <property type="entry name" value="Ser/Thr_kinase_AS"/>
</dbReference>
<evidence type="ECO:0000256" key="3">
    <source>
        <dbReference type="ARBA" id="ARBA00022679"/>
    </source>
</evidence>
<dbReference type="RefSeq" id="WP_069155242.1">
    <property type="nucleotide sequence ID" value="NZ_DBFYTW010000387.1"/>
</dbReference>
<keyword evidence="8" id="KW-1133">Transmembrane helix</keyword>
<keyword evidence="8" id="KW-0812">Transmembrane</keyword>
<protein>
    <recommendedName>
        <fullName evidence="2">non-specific serine/threonine protein kinase</fullName>
        <ecNumber evidence="2">2.7.11.1</ecNumber>
    </recommendedName>
</protein>
<dbReference type="CDD" id="cd14014">
    <property type="entry name" value="STKc_PknB_like"/>
    <property type="match status" value="1"/>
</dbReference>
<dbReference type="PANTHER" id="PTHR43671">
    <property type="entry name" value="SERINE/THREONINE-PROTEIN KINASE NEK"/>
    <property type="match status" value="1"/>
</dbReference>
<dbReference type="SUPFAM" id="SSF50969">
    <property type="entry name" value="YVTN repeat-like/Quinoprotein amine dehydrogenase"/>
    <property type="match status" value="1"/>
</dbReference>
<dbReference type="Proteomes" id="UP000094067">
    <property type="component" value="Unassembled WGS sequence"/>
</dbReference>
<evidence type="ECO:0000256" key="7">
    <source>
        <dbReference type="PROSITE-ProRule" id="PRU10141"/>
    </source>
</evidence>
<accession>A0A1E2ZZT8</accession>
<dbReference type="InterPro" id="IPR011044">
    <property type="entry name" value="Quino_amine_DH_bsu"/>
</dbReference>
<dbReference type="PROSITE" id="PS50011">
    <property type="entry name" value="PROTEIN_KINASE_DOM"/>
    <property type="match status" value="1"/>
</dbReference>
<reference evidence="10 12" key="1">
    <citation type="submission" date="2016-07" db="EMBL/GenBank/DDBJ databases">
        <title>Characterization of isolates of Eisenbergiella tayi derived from blood cultures, using whole genome sequencing.</title>
        <authorList>
            <person name="Burdz T."/>
            <person name="Wiebe D."/>
            <person name="Huynh C."/>
            <person name="Bernard K."/>
        </authorList>
    </citation>
    <scope>NUCLEOTIDE SEQUENCE [LARGE SCALE GENOMIC DNA]</scope>
    <source>
        <strain evidence="10 12">NML 110608</strain>
    </source>
</reference>
<dbReference type="GO" id="GO:0004674">
    <property type="term" value="F:protein serine/threonine kinase activity"/>
    <property type="evidence" value="ECO:0007669"/>
    <property type="project" value="UniProtKB-EC"/>
</dbReference>
<dbReference type="InterPro" id="IPR000719">
    <property type="entry name" value="Prot_kinase_dom"/>
</dbReference>
<evidence type="ECO:0000256" key="5">
    <source>
        <dbReference type="ARBA" id="ARBA00022777"/>
    </source>
</evidence>
<evidence type="ECO:0000313" key="11">
    <source>
        <dbReference type="EMBL" id="ODR53241.1"/>
    </source>
</evidence>
<evidence type="ECO:0000313" key="13">
    <source>
        <dbReference type="Proteomes" id="UP000094869"/>
    </source>
</evidence>
<keyword evidence="3 10" id="KW-0808">Transferase</keyword>
<proteinExistence type="inferred from homology"/>
<feature type="transmembrane region" description="Helical" evidence="8">
    <location>
        <begin position="327"/>
        <end position="349"/>
    </location>
</feature>
<dbReference type="SMART" id="SM00220">
    <property type="entry name" value="S_TKc"/>
    <property type="match status" value="1"/>
</dbReference>
<keyword evidence="8" id="KW-0472">Membrane</keyword>
<dbReference type="PROSITE" id="PS00108">
    <property type="entry name" value="PROTEIN_KINASE_ST"/>
    <property type="match status" value="1"/>
</dbReference>
<dbReference type="Proteomes" id="UP000094869">
    <property type="component" value="Unassembled WGS sequence"/>
</dbReference>
<dbReference type="InterPro" id="IPR011009">
    <property type="entry name" value="Kinase-like_dom_sf"/>
</dbReference>
<dbReference type="PROSITE" id="PS00107">
    <property type="entry name" value="PROTEIN_KINASE_ATP"/>
    <property type="match status" value="1"/>
</dbReference>
<keyword evidence="4 7" id="KW-0547">Nucleotide-binding</keyword>
<dbReference type="EC" id="2.7.11.1" evidence="2"/>
<gene>
    <name evidence="10" type="primary">pknB</name>
    <name evidence="10" type="ORF">BEI61_06009</name>
    <name evidence="11" type="ORF">BEI63_18925</name>
</gene>
<evidence type="ECO:0000313" key="10">
    <source>
        <dbReference type="EMBL" id="ODM02010.1"/>
    </source>
</evidence>
<sequence>MSRVIAGIYEIQKQIGSGGGGIVYLGRHLRLEKQVVLKADKRTLDTKPEALRREVDMLKGLSHRYIPQVYDFVQEDGVVYTVMDFIDGESFDKFLYRGTCFSQPQIIKWACQLLEALDYLHSRPPYGILHGDIKPANIMLRPDGDICLIDYNIALALGENGAVKAGFSRGYASPEHYGLDEQNQTAAVRLMNRKTLQNRATETLKVSETTQTLQSKVPQTEMDVRDLLPSDGSSKGSPRAVMLDARSDIYGLGATLYHLLSGHRPAQKAQEVKPLAANVCSPEVSAIIQKAMEPDPDMRFQSAEEMLNAFLLLHRRDRRIVRHRKRIAFSTVLLTVGFLIGGVFSFTGLKQLEQRQSALTLAEYSADSLAAGDVPAAVDRAMQAIPVNRSIFEAPVTAEAQKALTDALGVYDLSDGFKSLKTVELPSAPLKIVTSPKGLYFAAVYAYEVMIYDLEDQKKIVTLPMQKSALSDVFFLTETKILYAGIDGVTAYDLETQSILWAGETATTLAVSGNRAIAAAINRDKDYVIIYRVSDGTKIGQRILGERYMSSAANDLFADPGGVIFSLNEEGSMLAVSFSNGGLILFNLENPDEDMIVYDESDYVRFEGGFCGQYFAFAANKSDESTFGLVDIDEAACLNEYTSRDNFLLSADRRGIYLSDSNLLVRFEPDTLKETELAYTDNVNISAFSVGTEYILVATDNNCFSFYDSGANLMSTENCGQNCDFVALAGKYAVVGNRNDPCLRLLELKEHSGTQLLSYDSRYPHDEARVSKDGRTAMLFSYLGFRIYDMEEKLLAEIELPDAEQIYDQQFVKNVKDSWLEVTWYNGTKRCYSAADGTLLSEASGEEPSKDLYEEFYTQRYRIESALHEAPKVYSLETDRLAAILEEDAYLTYVTQVGDYIITEYISTAGTRYGLLLNDNLEVLAYLPRLCDVYEGMLVFDYESGNLRQCRLYSLGELITLGETIK</sequence>
<dbReference type="GO" id="GO:0005524">
    <property type="term" value="F:ATP binding"/>
    <property type="evidence" value="ECO:0007669"/>
    <property type="project" value="UniProtKB-UniRule"/>
</dbReference>
<reference evidence="11 13" key="2">
    <citation type="submission" date="2016-08" db="EMBL/GenBank/DDBJ databases">
        <title>Characterization of Isolates of Eisenbergiella tayi Derived from Blood Cultures, Using Whole Genome Sequencing.</title>
        <authorList>
            <person name="Bernier A.-M."/>
            <person name="Burdz T."/>
            <person name="Wiebe D."/>
            <person name="Bernard K."/>
        </authorList>
    </citation>
    <scope>NUCLEOTIDE SEQUENCE [LARGE SCALE GENOMIC DNA]</scope>
    <source>
        <strain evidence="11 13">NML120146</strain>
    </source>
</reference>
<dbReference type="Gene3D" id="2.130.10.10">
    <property type="entry name" value="YVTN repeat-like/Quinoprotein amine dehydrogenase"/>
    <property type="match status" value="1"/>
</dbReference>
<feature type="binding site" evidence="7">
    <location>
        <position position="38"/>
    </location>
    <ligand>
        <name>ATP</name>
        <dbReference type="ChEBI" id="CHEBI:30616"/>
    </ligand>
</feature>
<organism evidence="10 12">
    <name type="scientific">Eisenbergiella tayi</name>
    <dbReference type="NCBI Taxonomy" id="1432052"/>
    <lineage>
        <taxon>Bacteria</taxon>
        <taxon>Bacillati</taxon>
        <taxon>Bacillota</taxon>
        <taxon>Clostridia</taxon>
        <taxon>Lachnospirales</taxon>
        <taxon>Lachnospiraceae</taxon>
        <taxon>Eisenbergiella</taxon>
    </lineage>
</organism>
<feature type="domain" description="Protein kinase" evidence="9">
    <location>
        <begin position="9"/>
        <end position="311"/>
    </location>
</feature>
<dbReference type="EMBL" id="MEHD01000027">
    <property type="protein sequence ID" value="ODR53241.1"/>
    <property type="molecule type" value="Genomic_DNA"/>
</dbReference>
<dbReference type="Gene3D" id="3.30.200.20">
    <property type="entry name" value="Phosphorylase Kinase, domain 1"/>
    <property type="match status" value="1"/>
</dbReference>
<dbReference type="AlphaFoldDB" id="A0A1E2ZZT8"/>
<keyword evidence="6 7" id="KW-0067">ATP-binding</keyword>
<evidence type="ECO:0000256" key="6">
    <source>
        <dbReference type="ARBA" id="ARBA00022840"/>
    </source>
</evidence>
<dbReference type="EMBL" id="MCGH01000005">
    <property type="protein sequence ID" value="ODM02010.1"/>
    <property type="molecule type" value="Genomic_DNA"/>
</dbReference>
<dbReference type="InterPro" id="IPR017441">
    <property type="entry name" value="Protein_kinase_ATP_BS"/>
</dbReference>
<name>A0A1E2ZZT8_9FIRM</name>
<dbReference type="PANTHER" id="PTHR43671:SF13">
    <property type="entry name" value="SERINE_THREONINE-PROTEIN KINASE NEK2"/>
    <property type="match status" value="1"/>
</dbReference>
<keyword evidence="5 10" id="KW-0418">Kinase</keyword>
<keyword evidence="13" id="KW-1185">Reference proteome</keyword>
<dbReference type="Pfam" id="PF00069">
    <property type="entry name" value="Pkinase"/>
    <property type="match status" value="1"/>
</dbReference>
<dbReference type="InterPro" id="IPR015943">
    <property type="entry name" value="WD40/YVTN_repeat-like_dom_sf"/>
</dbReference>
<evidence type="ECO:0000256" key="1">
    <source>
        <dbReference type="ARBA" id="ARBA00010886"/>
    </source>
</evidence>
<evidence type="ECO:0000313" key="12">
    <source>
        <dbReference type="Proteomes" id="UP000094067"/>
    </source>
</evidence>
<dbReference type="SUPFAM" id="SSF56112">
    <property type="entry name" value="Protein kinase-like (PK-like)"/>
    <property type="match status" value="1"/>
</dbReference>
<dbReference type="SUPFAM" id="SSF82171">
    <property type="entry name" value="DPP6 N-terminal domain-like"/>
    <property type="match status" value="1"/>
</dbReference>
<dbReference type="Gene3D" id="1.10.510.10">
    <property type="entry name" value="Transferase(Phosphotransferase) domain 1"/>
    <property type="match status" value="1"/>
</dbReference>
<comment type="similarity">
    <text evidence="1">Belongs to the protein kinase superfamily. NEK Ser/Thr protein kinase family. NIMA subfamily.</text>
</comment>
<evidence type="ECO:0000256" key="2">
    <source>
        <dbReference type="ARBA" id="ARBA00012513"/>
    </source>
</evidence>
<evidence type="ECO:0000259" key="9">
    <source>
        <dbReference type="PROSITE" id="PS50011"/>
    </source>
</evidence>
<dbReference type="InterPro" id="IPR050660">
    <property type="entry name" value="NEK_Ser/Thr_kinase"/>
</dbReference>